<evidence type="ECO:0000256" key="2">
    <source>
        <dbReference type="SAM" id="Phobius"/>
    </source>
</evidence>
<dbReference type="KEGG" id="tta:Theth_1602"/>
<evidence type="ECO:0000259" key="3">
    <source>
        <dbReference type="PROSITE" id="PS51831"/>
    </source>
</evidence>
<name>F7YVJ9_9THEM</name>
<dbReference type="InterPro" id="IPR006675">
    <property type="entry name" value="HDIG_dom"/>
</dbReference>
<dbReference type="Pfam" id="PF00497">
    <property type="entry name" value="SBP_bac_3"/>
    <property type="match status" value="1"/>
</dbReference>
<evidence type="ECO:0000256" key="1">
    <source>
        <dbReference type="SAM" id="Coils"/>
    </source>
</evidence>
<dbReference type="STRING" id="688269.Theth_1602"/>
<dbReference type="GO" id="GO:0016787">
    <property type="term" value="F:hydrolase activity"/>
    <property type="evidence" value="ECO:0007669"/>
    <property type="project" value="UniProtKB-KW"/>
</dbReference>
<proteinExistence type="predicted"/>
<feature type="domain" description="HD-GYP" evidence="4">
    <location>
        <begin position="434"/>
        <end position="621"/>
    </location>
</feature>
<evidence type="ECO:0000313" key="5">
    <source>
        <dbReference type="EMBL" id="AEH51654.1"/>
    </source>
</evidence>
<dbReference type="PROSITE" id="PS51832">
    <property type="entry name" value="HD_GYP"/>
    <property type="match status" value="1"/>
</dbReference>
<dbReference type="InterPro" id="IPR037522">
    <property type="entry name" value="HD_GYP_dom"/>
</dbReference>
<dbReference type="Gene3D" id="1.20.920.20">
    <property type="match status" value="1"/>
</dbReference>
<keyword evidence="2" id="KW-1133">Transmembrane helix</keyword>
<feature type="transmembrane region" description="Helical" evidence="2">
    <location>
        <begin position="251"/>
        <end position="270"/>
    </location>
</feature>
<dbReference type="PATRIC" id="fig|688269.3.peg.1650"/>
<dbReference type="HOGENOM" id="CLU_000445_92_5_0"/>
<dbReference type="PANTHER" id="PTHR43155">
    <property type="entry name" value="CYCLIC DI-GMP PHOSPHODIESTERASE PA4108-RELATED"/>
    <property type="match status" value="1"/>
</dbReference>
<evidence type="ECO:0000259" key="4">
    <source>
        <dbReference type="PROSITE" id="PS51832"/>
    </source>
</evidence>
<protein>
    <submittedName>
        <fullName evidence="5">Metal dependent phosphohydrolase</fullName>
    </submittedName>
</protein>
<dbReference type="SUPFAM" id="SSF109604">
    <property type="entry name" value="HD-domain/PDEase-like"/>
    <property type="match status" value="1"/>
</dbReference>
<organism evidence="5 6">
    <name type="scientific">Pseudothermotoga thermarum DSM 5069</name>
    <dbReference type="NCBI Taxonomy" id="688269"/>
    <lineage>
        <taxon>Bacteria</taxon>
        <taxon>Thermotogati</taxon>
        <taxon>Thermotogota</taxon>
        <taxon>Thermotogae</taxon>
        <taxon>Thermotogales</taxon>
        <taxon>Thermotogaceae</taxon>
        <taxon>Pseudothermotoga</taxon>
    </lineage>
</organism>
<reference evidence="5 6" key="1">
    <citation type="submission" date="2010-11" db="EMBL/GenBank/DDBJ databases">
        <title>The complete genome of Thermotoga thermarum DSM 5069.</title>
        <authorList>
            <consortium name="US DOE Joint Genome Institute (JGI-PGF)"/>
            <person name="Lucas S."/>
            <person name="Copeland A."/>
            <person name="Lapidus A."/>
            <person name="Bruce D."/>
            <person name="Goodwin L."/>
            <person name="Pitluck S."/>
            <person name="Kyrpides N."/>
            <person name="Mavromatis K."/>
            <person name="Ivanova N."/>
            <person name="Zeytun A."/>
            <person name="Brettin T."/>
            <person name="Detter J.C."/>
            <person name="Tapia R."/>
            <person name="Han C."/>
            <person name="Land M."/>
            <person name="Hauser L."/>
            <person name="Markowitz V."/>
            <person name="Cheng J.-F."/>
            <person name="Hugenholtz P."/>
            <person name="Woyke T."/>
            <person name="Wu D."/>
            <person name="Spring S."/>
            <person name="Schroeder M."/>
            <person name="Brambilla E."/>
            <person name="Klenk H.-P."/>
            <person name="Eisen J.A."/>
        </authorList>
    </citation>
    <scope>NUCLEOTIDE SEQUENCE [LARGE SCALE GENOMIC DNA]</scope>
    <source>
        <strain evidence="5 6">DSM 5069</strain>
    </source>
</reference>
<sequence length="621" mass="70844" precursor="true">MKRTTVILMLLAINCFVLSIHVKVGIYSNPPQVDLVDGKPMGLYVEAIEKMAQKYDWNVEYVYDSFANLLDKLLKKEIDIMTSIAYTEERAKLYAFNNHALLLNWGVVCSRQVVTSLFQLDKKRIAVVPRDVYATALRKMLTEFNLTAEYIEVLDYGHGLKLVKEGNADVTVVSRIFAVLNASKYDLQIGTVVFSPVELRFAFPKDSEKTPTLIQQIDEYLAELKSDEKAYNELLGRYLGTVVEKRFIPKWLVWLLIGLGAAGFLLWLWNRTLESAVRKRTKELNEALKELEASSEEIRAMNQQLTATNEELEAQSEELKAVNEELEKVLGQLEKSLERFTDSLDKISNVIICEDEELEDQIKSLIKIALDREDVEIVKAAKNDENSLRFKLGKDFSLVVNRSENLTIPQIEALNTLAKLLRILLEVREYLKEKEEFSKKVINVLLETLRLHESHTAEHAKRLAEFSKQLALKLGLDREKAELVGWAALVHDIGKLAVDKDILNKPGTLTKEEYEKVKVHPVIGAELLKMGGLEEIARIVKYHHERYDGNGYPEGLKGEEIPIESRILCVIDAFDAMTSDRPYRKAMTVEQAVEELKKNSGTQFDPKVVEAFLELIKQNTQ</sequence>
<dbReference type="Gene3D" id="1.10.3210.10">
    <property type="entry name" value="Hypothetical protein af1432"/>
    <property type="match status" value="1"/>
</dbReference>
<dbReference type="RefSeq" id="WP_013932866.1">
    <property type="nucleotide sequence ID" value="NC_015707.1"/>
</dbReference>
<dbReference type="AlphaFoldDB" id="F7YVJ9"/>
<keyword evidence="2" id="KW-0812">Transmembrane</keyword>
<dbReference type="CDD" id="cd00077">
    <property type="entry name" value="HDc"/>
    <property type="match status" value="1"/>
</dbReference>
<dbReference type="EMBL" id="CP002351">
    <property type="protein sequence ID" value="AEH51654.1"/>
    <property type="molecule type" value="Genomic_DNA"/>
</dbReference>
<keyword evidence="2" id="KW-0472">Membrane</keyword>
<keyword evidence="5" id="KW-0378">Hydrolase</keyword>
<gene>
    <name evidence="5" type="ORF">Theth_1602</name>
</gene>
<accession>F7YVJ9</accession>
<dbReference type="NCBIfam" id="TIGR00277">
    <property type="entry name" value="HDIG"/>
    <property type="match status" value="1"/>
</dbReference>
<feature type="domain" description="HD" evidence="3">
    <location>
        <begin position="456"/>
        <end position="577"/>
    </location>
</feature>
<dbReference type="Pfam" id="PF13487">
    <property type="entry name" value="HD_5"/>
    <property type="match status" value="1"/>
</dbReference>
<dbReference type="SMART" id="SM00062">
    <property type="entry name" value="PBPb"/>
    <property type="match status" value="1"/>
</dbReference>
<feature type="coiled-coil region" evidence="1">
    <location>
        <begin position="270"/>
        <end position="343"/>
    </location>
</feature>
<dbReference type="InterPro" id="IPR003607">
    <property type="entry name" value="HD/PDEase_dom"/>
</dbReference>
<dbReference type="PROSITE" id="PS51831">
    <property type="entry name" value="HD"/>
    <property type="match status" value="1"/>
</dbReference>
<keyword evidence="6" id="KW-1185">Reference proteome</keyword>
<keyword evidence="1" id="KW-0175">Coiled coil</keyword>
<dbReference type="InterPro" id="IPR001638">
    <property type="entry name" value="Solute-binding_3/MltF_N"/>
</dbReference>
<dbReference type="eggNOG" id="COG2206">
    <property type="taxonomic scope" value="Bacteria"/>
</dbReference>
<dbReference type="eggNOG" id="COG0834">
    <property type="taxonomic scope" value="Bacteria"/>
</dbReference>
<dbReference type="SMART" id="SM00471">
    <property type="entry name" value="HDc"/>
    <property type="match status" value="1"/>
</dbReference>
<evidence type="ECO:0000313" key="6">
    <source>
        <dbReference type="Proteomes" id="UP000006804"/>
    </source>
</evidence>
<dbReference type="InterPro" id="IPR006674">
    <property type="entry name" value="HD_domain"/>
</dbReference>
<dbReference type="Gene3D" id="3.40.190.10">
    <property type="entry name" value="Periplasmic binding protein-like II"/>
    <property type="match status" value="2"/>
</dbReference>
<dbReference type="SUPFAM" id="SSF53850">
    <property type="entry name" value="Periplasmic binding protein-like II"/>
    <property type="match status" value="1"/>
</dbReference>
<dbReference type="Proteomes" id="UP000006804">
    <property type="component" value="Chromosome"/>
</dbReference>